<dbReference type="RefSeq" id="WP_048121560.1">
    <property type="nucleotide sequence ID" value="NZ_CP009528.1"/>
</dbReference>
<dbReference type="GO" id="GO:0016645">
    <property type="term" value="F:oxidoreductase activity, acting on the CH-NH group of donors"/>
    <property type="evidence" value="ECO:0007669"/>
    <property type="project" value="InterPro"/>
</dbReference>
<dbReference type="InterPro" id="IPR003382">
    <property type="entry name" value="Flavoprotein"/>
</dbReference>
<feature type="domain" description="4Fe-4S ferredoxin-type" evidence="1">
    <location>
        <begin position="176"/>
        <end position="205"/>
    </location>
</feature>
<dbReference type="FunFam" id="3.40.50.1950:FF:000008">
    <property type="entry name" value="Indolepyruvate oxidoreductase subunit IorA"/>
    <property type="match status" value="1"/>
</dbReference>
<dbReference type="PATRIC" id="fig|1434108.4.peg.3622"/>
<proteinExistence type="predicted"/>
<dbReference type="AlphaFoldDB" id="A0A0E3LP37"/>
<accession>A0A0E3LP37</accession>
<dbReference type="Gene3D" id="3.40.50.1950">
    <property type="entry name" value="Flavin prenyltransferase-like"/>
    <property type="match status" value="1"/>
</dbReference>
<dbReference type="Pfam" id="PF00037">
    <property type="entry name" value="Fer4"/>
    <property type="match status" value="1"/>
</dbReference>
<dbReference type="GeneID" id="24846159"/>
<dbReference type="HOGENOM" id="CLU_098523_0_0_2"/>
<dbReference type="InterPro" id="IPR014073">
    <property type="entry name" value="DmrX"/>
</dbReference>
<evidence type="ECO:0000313" key="3">
    <source>
        <dbReference type="Proteomes" id="UP000033033"/>
    </source>
</evidence>
<dbReference type="SUPFAM" id="SSF52507">
    <property type="entry name" value="Homo-oligomeric flavin-containing Cys decarboxylases, HFCD"/>
    <property type="match status" value="1"/>
</dbReference>
<dbReference type="STRING" id="1434108.MSBRM_2843"/>
<feature type="domain" description="4Fe-4S ferredoxin-type" evidence="1">
    <location>
        <begin position="144"/>
        <end position="175"/>
    </location>
</feature>
<dbReference type="NCBIfam" id="TIGR02700">
    <property type="entry name" value="flavo_MJ0208"/>
    <property type="match status" value="1"/>
</dbReference>
<dbReference type="InterPro" id="IPR017896">
    <property type="entry name" value="4Fe4S_Fe-S-bd"/>
</dbReference>
<organism evidence="2 3">
    <name type="scientific">Methanosarcina barkeri MS</name>
    <dbReference type="NCBI Taxonomy" id="1434108"/>
    <lineage>
        <taxon>Archaea</taxon>
        <taxon>Methanobacteriati</taxon>
        <taxon>Methanobacteriota</taxon>
        <taxon>Stenosarchaea group</taxon>
        <taxon>Methanomicrobia</taxon>
        <taxon>Methanosarcinales</taxon>
        <taxon>Methanosarcinaceae</taxon>
        <taxon>Methanosarcina</taxon>
    </lineage>
</organism>
<reference evidence="2 3" key="1">
    <citation type="submission" date="2014-07" db="EMBL/GenBank/DDBJ databases">
        <title>Methanogenic archaea and the global carbon cycle.</title>
        <authorList>
            <person name="Henriksen J.R."/>
            <person name="Luke J."/>
            <person name="Reinhart S."/>
            <person name="Benedict M.N."/>
            <person name="Youngblut N.D."/>
            <person name="Metcalf M.E."/>
            <person name="Whitaker R.J."/>
            <person name="Metcalf W.W."/>
        </authorList>
    </citation>
    <scope>NUCLEOTIDE SEQUENCE [LARGE SCALE GENOMIC DNA]</scope>
    <source>
        <strain evidence="2 3">MS</strain>
    </source>
</reference>
<dbReference type="PROSITE" id="PS00198">
    <property type="entry name" value="4FE4S_FER_1"/>
    <property type="match status" value="1"/>
</dbReference>
<dbReference type="InterPro" id="IPR036551">
    <property type="entry name" value="Flavin_trans-like"/>
</dbReference>
<sequence>MSFQRIAWGITGAGHFLDRSYQVFKEIKLRNPEVSVNTFISRAGEEVLRMYGLEQKLVKISGGDYLEEIFRESEQGSSSPKVGRFGLDRYDALFVTPATSNTVSKIAYGIADSLVTNAVAQAVKGRVPVYIVPVDIEGSIISEMPYNIDRKQCRHCEDCPPRENCPHGAITEKNGFTDQIDLLKCKGCGICKELCPYKAIKGGPVEVLVRDVDMRNVEIVKSLQGITVLESPEKILDFF</sequence>
<dbReference type="InterPro" id="IPR017900">
    <property type="entry name" value="4Fe4S_Fe_S_CS"/>
</dbReference>
<dbReference type="EMBL" id="CP009528">
    <property type="protein sequence ID" value="AKB55841.1"/>
    <property type="molecule type" value="Genomic_DNA"/>
</dbReference>
<dbReference type="Proteomes" id="UP000033033">
    <property type="component" value="Chromosome"/>
</dbReference>
<dbReference type="GO" id="GO:1901285">
    <property type="term" value="P:5,6,7,8-tetrahydromethanopterin biosynthetic process"/>
    <property type="evidence" value="ECO:0007669"/>
    <property type="project" value="InterPro"/>
</dbReference>
<evidence type="ECO:0000259" key="1">
    <source>
        <dbReference type="PROSITE" id="PS51379"/>
    </source>
</evidence>
<keyword evidence="2" id="KW-0670">Pyruvate</keyword>
<dbReference type="PROSITE" id="PS51379">
    <property type="entry name" value="4FE4S_FER_2"/>
    <property type="match status" value="2"/>
</dbReference>
<dbReference type="KEGG" id="mby:MSBRM_2843"/>
<name>A0A0E3LP37_METBA</name>
<keyword evidence="3" id="KW-1185">Reference proteome</keyword>
<dbReference type="GO" id="GO:0051539">
    <property type="term" value="F:4 iron, 4 sulfur cluster binding"/>
    <property type="evidence" value="ECO:0007669"/>
    <property type="project" value="InterPro"/>
</dbReference>
<evidence type="ECO:0000313" key="2">
    <source>
        <dbReference type="EMBL" id="AKB55841.1"/>
    </source>
</evidence>
<dbReference type="Pfam" id="PF02441">
    <property type="entry name" value="Flavoprotein"/>
    <property type="match status" value="1"/>
</dbReference>
<gene>
    <name evidence="2" type="ORF">MSBRM_2843</name>
</gene>
<protein>
    <submittedName>
        <fullName evidence="2">Indolepyruvate oxidoreductase subunit IorA</fullName>
    </submittedName>
</protein>
<dbReference type="Gene3D" id="3.30.70.20">
    <property type="match status" value="1"/>
</dbReference>